<accession>A0ABP0R2G9</accession>
<dbReference type="SMART" id="SM00101">
    <property type="entry name" value="14_3_3"/>
    <property type="match status" value="1"/>
</dbReference>
<comment type="caution">
    <text evidence="1">The sequence shown here is derived from an EMBL/GenBank/DDBJ whole genome shotgun (WGS) entry which is preliminary data.</text>
</comment>
<keyword evidence="2" id="KW-1185">Reference proteome</keyword>
<dbReference type="CDD" id="cd17039">
    <property type="entry name" value="Ubl_ubiquitin_like"/>
    <property type="match status" value="1"/>
</dbReference>
<dbReference type="EMBL" id="CAXAMM010040685">
    <property type="protein sequence ID" value="CAK9094767.1"/>
    <property type="molecule type" value="Genomic_DNA"/>
</dbReference>
<dbReference type="Proteomes" id="UP001642464">
    <property type="component" value="Unassembled WGS sequence"/>
</dbReference>
<sequence length="301" mass="33114">MEAATRSTVTVVTLSGEPVTLAVPLSSRVADARAMIVERGHLRARRGQLVLGDRTLEDGAEIEKLPSGVDWQLVYGETSREECYKAAVEAEAWGCYKEAVAHLEQLGRSGEPSSLTREERDCWARNGKRVLQGLRDAIQAAADADRPALSDDLERVCAQLLEFCHLQSTSASAEDLVCYNRFSGDMYRYLATMGCSKLSAQRVRLAEEAYKTASASTEALSPLNPVRLSLALNFSVFLHEVLQDHDQALQIARESFDDAISFNLGRGEDWELEGYDKGAVSQLLQLLRDNLTLWSEAVGGS</sequence>
<organism evidence="1 2">
    <name type="scientific">Durusdinium trenchii</name>
    <dbReference type="NCBI Taxonomy" id="1381693"/>
    <lineage>
        <taxon>Eukaryota</taxon>
        <taxon>Sar</taxon>
        <taxon>Alveolata</taxon>
        <taxon>Dinophyceae</taxon>
        <taxon>Suessiales</taxon>
        <taxon>Symbiodiniaceae</taxon>
        <taxon>Durusdinium</taxon>
    </lineage>
</organism>
<protein>
    <submittedName>
        <fullName evidence="1">14-3-3-like protein</fullName>
    </submittedName>
</protein>
<evidence type="ECO:0000313" key="1">
    <source>
        <dbReference type="EMBL" id="CAK9094767.1"/>
    </source>
</evidence>
<dbReference type="InterPro" id="IPR023410">
    <property type="entry name" value="14-3-3_domain"/>
</dbReference>
<dbReference type="Gene3D" id="1.20.190.20">
    <property type="entry name" value="14-3-3 domain"/>
    <property type="match status" value="1"/>
</dbReference>
<dbReference type="PANTHER" id="PTHR18860">
    <property type="entry name" value="14-3-3 PROTEIN"/>
    <property type="match status" value="1"/>
</dbReference>
<dbReference type="InterPro" id="IPR000308">
    <property type="entry name" value="14-3-3"/>
</dbReference>
<evidence type="ECO:0000313" key="2">
    <source>
        <dbReference type="Proteomes" id="UP001642464"/>
    </source>
</evidence>
<gene>
    <name evidence="1" type="ORF">SCF082_LOCUS44528</name>
</gene>
<dbReference type="InterPro" id="IPR036815">
    <property type="entry name" value="14-3-3_dom_sf"/>
</dbReference>
<proteinExistence type="predicted"/>
<reference evidence="1 2" key="1">
    <citation type="submission" date="2024-02" db="EMBL/GenBank/DDBJ databases">
        <authorList>
            <person name="Chen Y."/>
            <person name="Shah S."/>
            <person name="Dougan E. K."/>
            <person name="Thang M."/>
            <person name="Chan C."/>
        </authorList>
    </citation>
    <scope>NUCLEOTIDE SEQUENCE [LARGE SCALE GENOMIC DNA]</scope>
</reference>
<dbReference type="Pfam" id="PF00244">
    <property type="entry name" value="14-3-3"/>
    <property type="match status" value="1"/>
</dbReference>
<dbReference type="SUPFAM" id="SSF48445">
    <property type="entry name" value="14-3-3 protein"/>
    <property type="match status" value="1"/>
</dbReference>
<name>A0ABP0R2G9_9DINO</name>